<dbReference type="EMBL" id="CP123443">
    <property type="protein sequence ID" value="WGK68776.1"/>
    <property type="molecule type" value="Genomic_DNA"/>
</dbReference>
<proteinExistence type="predicted"/>
<reference evidence="2 3" key="1">
    <citation type="submission" date="2023-04" db="EMBL/GenBank/DDBJ databases">
        <title>Spirochaete genome identified in red abalone sample constitutes a novel genus.</title>
        <authorList>
            <person name="Sharma S.P."/>
            <person name="Purcell C.M."/>
            <person name="Hyde J.R."/>
            <person name="Severin A.J."/>
        </authorList>
    </citation>
    <scope>NUCLEOTIDE SEQUENCE [LARGE SCALE GENOMIC DNA]</scope>
    <source>
        <strain evidence="2 3">SP-2023</strain>
    </source>
</reference>
<evidence type="ECO:0000313" key="2">
    <source>
        <dbReference type="EMBL" id="WGK68776.1"/>
    </source>
</evidence>
<evidence type="ECO:0000256" key="1">
    <source>
        <dbReference type="SAM" id="Phobius"/>
    </source>
</evidence>
<dbReference type="RefSeq" id="WP_326926962.1">
    <property type="nucleotide sequence ID" value="NZ_CP123443.1"/>
</dbReference>
<sequence length="276" mass="30944">MMKDLLRKWSIVGIFVLNLGFLSLDLGFWRWEPGKTLQAQVGIDFNRGESSGTINLATFYRAHHNLGGIVPGDQNSMHLTLNGFFWLSNHLSSRFTVGAGLPLVGPENLTNSSEAAKSLFFYEGEYTLRFTLLKASNAALMLGVLIDASEGHSGSVLLFNPEASNSYLQTGLGFELEMALALGLEYLFYLRLKVPVFTYNSMFEQNLEWGFYPRQGSLELAFLFHKGPSFQLSKATRNMYFGPFYRFDARVLSVVPDANLILSHTVGVTYYVKPPF</sequence>
<evidence type="ECO:0000313" key="3">
    <source>
        <dbReference type="Proteomes" id="UP001228690"/>
    </source>
</evidence>
<feature type="transmembrane region" description="Helical" evidence="1">
    <location>
        <begin position="12"/>
        <end position="31"/>
    </location>
</feature>
<dbReference type="Proteomes" id="UP001228690">
    <property type="component" value="Chromosome"/>
</dbReference>
<keyword evidence="3" id="KW-1185">Reference proteome</keyword>
<keyword evidence="1" id="KW-1133">Transmembrane helix</keyword>
<keyword evidence="1" id="KW-0472">Membrane</keyword>
<gene>
    <name evidence="2" type="ORF">P0082_09845</name>
</gene>
<accession>A0ABY8MFR9</accession>
<keyword evidence="1" id="KW-0812">Transmembrane</keyword>
<name>A0ABY8MFR9_9SPIO</name>
<protein>
    <submittedName>
        <fullName evidence="2">Uncharacterized protein</fullName>
    </submittedName>
</protein>
<organism evidence="2 3">
    <name type="scientific">Candidatus Haliotispira prima</name>
    <dbReference type="NCBI Taxonomy" id="3034016"/>
    <lineage>
        <taxon>Bacteria</taxon>
        <taxon>Pseudomonadati</taxon>
        <taxon>Spirochaetota</taxon>
        <taxon>Spirochaetia</taxon>
        <taxon>Spirochaetales</taxon>
        <taxon>Spirochaetaceae</taxon>
        <taxon>Candidatus Haliotispira</taxon>
    </lineage>
</organism>